<sequence>FFTIVNPSSSGSLAKNKIKINANTISYY</sequence>
<proteinExistence type="predicted"/>
<reference evidence="1" key="1">
    <citation type="submission" date="2018-05" db="EMBL/GenBank/DDBJ databases">
        <authorList>
            <person name="Lanie J.A."/>
            <person name="Ng W.-L."/>
            <person name="Kazmierczak K.M."/>
            <person name="Andrzejewski T.M."/>
            <person name="Davidsen T.M."/>
            <person name="Wayne K.J."/>
            <person name="Tettelin H."/>
            <person name="Glass J.I."/>
            <person name="Rusch D."/>
            <person name="Podicherti R."/>
            <person name="Tsui H.-C.T."/>
            <person name="Winkler M.E."/>
        </authorList>
    </citation>
    <scope>NUCLEOTIDE SEQUENCE</scope>
</reference>
<dbReference type="EMBL" id="UINC01212381">
    <property type="protein sequence ID" value="SVE36685.1"/>
    <property type="molecule type" value="Genomic_DNA"/>
</dbReference>
<feature type="non-terminal residue" evidence="1">
    <location>
        <position position="1"/>
    </location>
</feature>
<dbReference type="AlphaFoldDB" id="A0A383CXN7"/>
<accession>A0A383CXN7</accession>
<evidence type="ECO:0000313" key="1">
    <source>
        <dbReference type="EMBL" id="SVE36685.1"/>
    </source>
</evidence>
<protein>
    <submittedName>
        <fullName evidence="1">Uncharacterized protein</fullName>
    </submittedName>
</protein>
<name>A0A383CXN7_9ZZZZ</name>
<organism evidence="1">
    <name type="scientific">marine metagenome</name>
    <dbReference type="NCBI Taxonomy" id="408172"/>
    <lineage>
        <taxon>unclassified sequences</taxon>
        <taxon>metagenomes</taxon>
        <taxon>ecological metagenomes</taxon>
    </lineage>
</organism>
<gene>
    <name evidence="1" type="ORF">METZ01_LOCUS489539</name>
</gene>